<keyword evidence="2" id="KW-0067">ATP-binding</keyword>
<organism evidence="5 6">
    <name type="scientific">Anaeramoeba flamelloides</name>
    <dbReference type="NCBI Taxonomy" id="1746091"/>
    <lineage>
        <taxon>Eukaryota</taxon>
        <taxon>Metamonada</taxon>
        <taxon>Anaeramoebidae</taxon>
        <taxon>Anaeramoeba</taxon>
    </lineage>
</organism>
<keyword evidence="1" id="KW-0547">Nucleotide-binding</keyword>
<feature type="compositionally biased region" description="Basic and acidic residues" evidence="3">
    <location>
        <begin position="647"/>
        <end position="673"/>
    </location>
</feature>
<dbReference type="PROSITE" id="PS00455">
    <property type="entry name" value="AMP_BINDING"/>
    <property type="match status" value="1"/>
</dbReference>
<proteinExistence type="predicted"/>
<dbReference type="SUPFAM" id="SSF56801">
    <property type="entry name" value="Acetyl-CoA synthetase-like"/>
    <property type="match status" value="1"/>
</dbReference>
<feature type="domain" description="AMP-dependent synthetase/ligase" evidence="4">
    <location>
        <begin position="69"/>
        <end position="473"/>
    </location>
</feature>
<evidence type="ECO:0000259" key="4">
    <source>
        <dbReference type="Pfam" id="PF00501"/>
    </source>
</evidence>
<evidence type="ECO:0000313" key="5">
    <source>
        <dbReference type="EMBL" id="KAJ6247019.1"/>
    </source>
</evidence>
<comment type="caution">
    <text evidence="5">The sequence shown here is derived from an EMBL/GenBank/DDBJ whole genome shotgun (WGS) entry which is preliminary data.</text>
</comment>
<dbReference type="PANTHER" id="PTHR43272">
    <property type="entry name" value="LONG-CHAIN-FATTY-ACID--COA LIGASE"/>
    <property type="match status" value="1"/>
</dbReference>
<evidence type="ECO:0000256" key="2">
    <source>
        <dbReference type="ARBA" id="ARBA00022840"/>
    </source>
</evidence>
<evidence type="ECO:0000256" key="1">
    <source>
        <dbReference type="ARBA" id="ARBA00022741"/>
    </source>
</evidence>
<keyword evidence="5" id="KW-0436">Ligase</keyword>
<feature type="region of interest" description="Disordered" evidence="3">
    <location>
        <begin position="642"/>
        <end position="673"/>
    </location>
</feature>
<keyword evidence="6" id="KW-1185">Reference proteome</keyword>
<gene>
    <name evidence="5" type="ORF">M0813_19066</name>
</gene>
<dbReference type="GO" id="GO:0016874">
    <property type="term" value="F:ligase activity"/>
    <property type="evidence" value="ECO:0007669"/>
    <property type="project" value="UniProtKB-KW"/>
</dbReference>
<evidence type="ECO:0000256" key="3">
    <source>
        <dbReference type="SAM" id="MobiDB-lite"/>
    </source>
</evidence>
<name>A0ABQ8YRF6_9EUKA</name>
<dbReference type="InterPro" id="IPR000873">
    <property type="entry name" value="AMP-dep_synth/lig_dom"/>
</dbReference>
<evidence type="ECO:0000313" key="6">
    <source>
        <dbReference type="Proteomes" id="UP001150062"/>
    </source>
</evidence>
<dbReference type="InterPro" id="IPR020845">
    <property type="entry name" value="AMP-binding_CS"/>
</dbReference>
<dbReference type="InterPro" id="IPR042099">
    <property type="entry name" value="ANL_N_sf"/>
</dbReference>
<sequence>MGQKQSKTSEPQGIFLHNKDEKILRNIKSGKGELKWKFREDVETIYDLLDVYSKEYPNRALYGTRIRIDEKTYGEYQYLTYKNYVKRKNWFAAGLKTLDLPEESFVCVWSKNRLEWKLTEDACFCYSYVLVSLYDTLGHESSEYIINQTESRIIVCAKDKIEKIFELKKSCENIQYIVSMDEDFDTDLIEQAQELGIELLTTNDLMKKGKKNFDKDNFVLPKADTLATLVYTSGTTGMPKGVMLTHKNLVAGTLGPRGIGYPATEEEAYISYLPLAHVFERIMINFLISMGGRIAFFTGDIRNLLPDLQACKPTIMAGVPRVWSRICSKVRDNVDKTKGIKKMLFEKAYQANLEKLKTNEESPFWNRLVFKKVRQVLGGSIKMLITGAAPITKEDHEFLRVVFCRNTLQGYGLSETIANGATHVFDHVSIGNTGPPKVSVEIKLIDVPEMNYFASKDQGEVCFRGGAVFQGYFKNIEKTKEALTEDGWFKTGDIGQFNPEGTLALIDRKKNIIKLSQGEYVALEKVENILSKAKSVSQIVIYGNSFQNFVVAIVIPDFESLGIPLEEQEDLCNEEEFQQKVINEINETAKTKKLFGFEIPKKYHFEHNVFSIENGLLTDTMKLKRPKINEHYEEIFKTLYQESEEEQKEKKNNKNKIKKEIDITENDEKKKEK</sequence>
<dbReference type="Gene3D" id="3.40.50.12780">
    <property type="entry name" value="N-terminal domain of ligase-like"/>
    <property type="match status" value="1"/>
</dbReference>
<dbReference type="Pfam" id="PF00501">
    <property type="entry name" value="AMP-binding"/>
    <property type="match status" value="1"/>
</dbReference>
<protein>
    <submittedName>
        <fullName evidence="5">Long-chain-fatty-acid--coa ligase 5</fullName>
    </submittedName>
</protein>
<accession>A0ABQ8YRF6</accession>
<dbReference type="PANTHER" id="PTHR43272:SF33">
    <property type="entry name" value="AMP-BINDING DOMAIN-CONTAINING PROTEIN-RELATED"/>
    <property type="match status" value="1"/>
</dbReference>
<dbReference type="Proteomes" id="UP001150062">
    <property type="component" value="Unassembled WGS sequence"/>
</dbReference>
<reference evidence="5" key="1">
    <citation type="submission" date="2022-08" db="EMBL/GenBank/DDBJ databases">
        <title>Novel sulfate-reducing endosymbionts in the free-living metamonad Anaeramoeba.</title>
        <authorList>
            <person name="Jerlstrom-Hultqvist J."/>
            <person name="Cepicka I."/>
            <person name="Gallot-Lavallee L."/>
            <person name="Salas-Leiva D."/>
            <person name="Curtis B.A."/>
            <person name="Zahonova K."/>
            <person name="Pipaliya S."/>
            <person name="Dacks J."/>
            <person name="Roger A.J."/>
        </authorList>
    </citation>
    <scope>NUCLEOTIDE SEQUENCE</scope>
    <source>
        <strain evidence="5">Schooner1</strain>
    </source>
</reference>
<dbReference type="EMBL" id="JAOAOG010000130">
    <property type="protein sequence ID" value="KAJ6247019.1"/>
    <property type="molecule type" value="Genomic_DNA"/>
</dbReference>